<dbReference type="EMBL" id="LAZR01043556">
    <property type="protein sequence ID" value="KKL06788.1"/>
    <property type="molecule type" value="Genomic_DNA"/>
</dbReference>
<gene>
    <name evidence="1" type="ORF">LCGC14_2592520</name>
</gene>
<organism evidence="1">
    <name type="scientific">marine sediment metagenome</name>
    <dbReference type="NCBI Taxonomy" id="412755"/>
    <lineage>
        <taxon>unclassified sequences</taxon>
        <taxon>metagenomes</taxon>
        <taxon>ecological metagenomes</taxon>
    </lineage>
</organism>
<sequence>MTADTNDLYVECFNEVKRQFPGSSPHVMKEMSIRLFEEARLDKSRCPMGTDEWELRRQEFVTALHTIPKMRGIRPGDRRLDNAE</sequence>
<accession>A0A0F9D3X3</accession>
<dbReference type="AlphaFoldDB" id="A0A0F9D3X3"/>
<evidence type="ECO:0000313" key="1">
    <source>
        <dbReference type="EMBL" id="KKL06788.1"/>
    </source>
</evidence>
<comment type="caution">
    <text evidence="1">The sequence shown here is derived from an EMBL/GenBank/DDBJ whole genome shotgun (WGS) entry which is preliminary data.</text>
</comment>
<proteinExistence type="predicted"/>
<name>A0A0F9D3X3_9ZZZZ</name>
<reference evidence="1" key="1">
    <citation type="journal article" date="2015" name="Nature">
        <title>Complex archaea that bridge the gap between prokaryotes and eukaryotes.</title>
        <authorList>
            <person name="Spang A."/>
            <person name="Saw J.H."/>
            <person name="Jorgensen S.L."/>
            <person name="Zaremba-Niedzwiedzka K."/>
            <person name="Martijn J."/>
            <person name="Lind A.E."/>
            <person name="van Eijk R."/>
            <person name="Schleper C."/>
            <person name="Guy L."/>
            <person name="Ettema T.J."/>
        </authorList>
    </citation>
    <scope>NUCLEOTIDE SEQUENCE</scope>
</reference>
<protein>
    <submittedName>
        <fullName evidence="1">Uncharacterized protein</fullName>
    </submittedName>
</protein>